<dbReference type="EMBL" id="UHFA01000002">
    <property type="protein sequence ID" value="SUN36350.1"/>
    <property type="molecule type" value="Genomic_DNA"/>
</dbReference>
<evidence type="ECO:0000256" key="3">
    <source>
        <dbReference type="ARBA" id="ARBA00022448"/>
    </source>
</evidence>
<keyword evidence="6 8" id="KW-1133">Transmembrane helix</keyword>
<evidence type="ECO:0000256" key="7">
    <source>
        <dbReference type="ARBA" id="ARBA00023136"/>
    </source>
</evidence>
<feature type="domain" description="EamA" evidence="9">
    <location>
        <begin position="155"/>
        <end position="283"/>
    </location>
</feature>
<reference evidence="10 11" key="1">
    <citation type="submission" date="2018-06" db="EMBL/GenBank/DDBJ databases">
        <authorList>
            <consortium name="Pathogen Informatics"/>
            <person name="Doyle S."/>
        </authorList>
    </citation>
    <scope>NUCLEOTIDE SEQUENCE [LARGE SCALE GENOMIC DNA]</scope>
    <source>
        <strain evidence="11">NCTC 11391</strain>
    </source>
</reference>
<dbReference type="PANTHER" id="PTHR22911:SF137">
    <property type="entry name" value="SOLUTE CARRIER FAMILY 35 MEMBER G2-RELATED"/>
    <property type="match status" value="1"/>
</dbReference>
<keyword evidence="11" id="KW-1185">Reference proteome</keyword>
<dbReference type="NCBIfam" id="TIGR00688">
    <property type="entry name" value="rarD"/>
    <property type="match status" value="1"/>
</dbReference>
<sequence length="303" mass="33725">MTKTQKGLLLGVSAYLLWAFLSLYWKLLAGVNAYNTFSYRIIWTALTMLVYMLVSSNRQRYGRELKELWLDKKQFYRAIGAAFLIAINWLTYIYAIANGHATGSSLGYYMMPLVSVLLALIILKESLTPATTLAVLVAAVGVGVLVWQTGHLPSIALILAFSFGFYGLLKKGIKLSSDVAMLFEVGAILPFVLIYLIFFSQETLTDYSLWEDILLALSGIITAIPLLLYAESLKRAPLNLVGFIQYLNPTIQLLIALSIFGEKLSRGQLYGLIFIWLAIGLFVVGQIILMRKSSKTTLSEIGH</sequence>
<comment type="similarity">
    <text evidence="2">Belongs to the EamA transporter family.</text>
</comment>
<dbReference type="PANTHER" id="PTHR22911">
    <property type="entry name" value="ACYL-MALONYL CONDENSING ENZYME-RELATED"/>
    <property type="match status" value="1"/>
</dbReference>
<evidence type="ECO:0000313" key="11">
    <source>
        <dbReference type="Proteomes" id="UP000254082"/>
    </source>
</evidence>
<feature type="transmembrane region" description="Helical" evidence="8">
    <location>
        <begin position="7"/>
        <end position="25"/>
    </location>
</feature>
<feature type="transmembrane region" description="Helical" evidence="8">
    <location>
        <begin position="75"/>
        <end position="94"/>
    </location>
</feature>
<feature type="transmembrane region" description="Helical" evidence="8">
    <location>
        <begin position="181"/>
        <end position="201"/>
    </location>
</feature>
<accession>A0A380JEZ1</accession>
<evidence type="ECO:0000256" key="5">
    <source>
        <dbReference type="ARBA" id="ARBA00022692"/>
    </source>
</evidence>
<organism evidence="10 11">
    <name type="scientific">Streptococcus downei MFe28</name>
    <dbReference type="NCBI Taxonomy" id="764290"/>
    <lineage>
        <taxon>Bacteria</taxon>
        <taxon>Bacillati</taxon>
        <taxon>Bacillota</taxon>
        <taxon>Bacilli</taxon>
        <taxon>Lactobacillales</taxon>
        <taxon>Streptococcaceae</taxon>
        <taxon>Streptococcus</taxon>
    </lineage>
</organism>
<dbReference type="RefSeq" id="WP_115325192.1">
    <property type="nucleotide sequence ID" value="NZ_UHFA01000002.1"/>
</dbReference>
<feature type="domain" description="EamA" evidence="9">
    <location>
        <begin position="6"/>
        <end position="146"/>
    </location>
</feature>
<feature type="transmembrane region" description="Helical" evidence="8">
    <location>
        <begin position="130"/>
        <end position="147"/>
    </location>
</feature>
<protein>
    <submittedName>
        <fullName evidence="10">Chloramphenicol-sensitive protein RarD</fullName>
    </submittedName>
</protein>
<feature type="transmembrane region" description="Helical" evidence="8">
    <location>
        <begin position="106"/>
        <end position="123"/>
    </location>
</feature>
<dbReference type="InterPro" id="IPR037185">
    <property type="entry name" value="EmrE-like"/>
</dbReference>
<feature type="transmembrane region" description="Helical" evidence="8">
    <location>
        <begin position="267"/>
        <end position="289"/>
    </location>
</feature>
<dbReference type="InterPro" id="IPR004626">
    <property type="entry name" value="RarD"/>
</dbReference>
<dbReference type="AlphaFoldDB" id="A0A380JEZ1"/>
<proteinExistence type="inferred from homology"/>
<feature type="transmembrane region" description="Helical" evidence="8">
    <location>
        <begin position="242"/>
        <end position="261"/>
    </location>
</feature>
<dbReference type="Pfam" id="PF00892">
    <property type="entry name" value="EamA"/>
    <property type="match status" value="2"/>
</dbReference>
<dbReference type="GO" id="GO:0005886">
    <property type="term" value="C:plasma membrane"/>
    <property type="evidence" value="ECO:0007669"/>
    <property type="project" value="UniProtKB-SubCell"/>
</dbReference>
<evidence type="ECO:0000259" key="9">
    <source>
        <dbReference type="Pfam" id="PF00892"/>
    </source>
</evidence>
<dbReference type="OrthoDB" id="369870at2"/>
<dbReference type="SUPFAM" id="SSF103481">
    <property type="entry name" value="Multidrug resistance efflux transporter EmrE"/>
    <property type="match status" value="2"/>
</dbReference>
<keyword evidence="3" id="KW-0813">Transport</keyword>
<feature type="transmembrane region" description="Helical" evidence="8">
    <location>
        <begin position="213"/>
        <end position="230"/>
    </location>
</feature>
<evidence type="ECO:0000256" key="6">
    <source>
        <dbReference type="ARBA" id="ARBA00022989"/>
    </source>
</evidence>
<comment type="subcellular location">
    <subcellularLocation>
        <location evidence="1">Cell membrane</location>
        <topology evidence="1">Multi-pass membrane protein</topology>
    </subcellularLocation>
</comment>
<keyword evidence="4" id="KW-1003">Cell membrane</keyword>
<keyword evidence="7 8" id="KW-0472">Membrane</keyword>
<name>A0A380JEZ1_STRDO</name>
<dbReference type="Proteomes" id="UP000254082">
    <property type="component" value="Unassembled WGS sequence"/>
</dbReference>
<evidence type="ECO:0000256" key="1">
    <source>
        <dbReference type="ARBA" id="ARBA00004651"/>
    </source>
</evidence>
<keyword evidence="5 8" id="KW-0812">Transmembrane</keyword>
<evidence type="ECO:0000256" key="4">
    <source>
        <dbReference type="ARBA" id="ARBA00022475"/>
    </source>
</evidence>
<dbReference type="InterPro" id="IPR000620">
    <property type="entry name" value="EamA_dom"/>
</dbReference>
<evidence type="ECO:0000256" key="2">
    <source>
        <dbReference type="ARBA" id="ARBA00007362"/>
    </source>
</evidence>
<evidence type="ECO:0000313" key="10">
    <source>
        <dbReference type="EMBL" id="SUN36350.1"/>
    </source>
</evidence>
<gene>
    <name evidence="10" type="primary">rarD</name>
    <name evidence="10" type="ORF">NCTC11391_01397</name>
</gene>
<evidence type="ECO:0000256" key="8">
    <source>
        <dbReference type="SAM" id="Phobius"/>
    </source>
</evidence>
<feature type="transmembrane region" description="Helical" evidence="8">
    <location>
        <begin position="153"/>
        <end position="169"/>
    </location>
</feature>
<feature type="transmembrane region" description="Helical" evidence="8">
    <location>
        <begin position="37"/>
        <end position="54"/>
    </location>
</feature>